<comment type="cofactor">
    <cofactor evidence="1">
        <name>FAD</name>
        <dbReference type="ChEBI" id="CHEBI:57692"/>
    </cofactor>
</comment>
<keyword evidence="2" id="KW-0560">Oxidoreductase</keyword>
<gene>
    <name evidence="3" type="ORF">IFM53868_06359</name>
</gene>
<sequence>MDPQTDNLCYDVVIIGAGISGINFAYRLQKKHPDLRYCILEERHEVGGTWSLFQYPGIRSDSDLFTFGFAWRPWTGCNAIAEGQLIREYIRESAEQEGIVPRIRFRHRVDRMDWSTHQKLWSLHASTDNSTAAVILQARFVMMGTGYYDYHEPLKTEIPGIEQFQGTVIHPQFWPSDVDYVNKNVVIVGSGATAITLLPSLADKASSVTMLQRSPSYVMSVSKEDAVERFIRWSCPERLAARLIRFKWIFLPLVLVSFCRQFPNLARRLCLSITGKELPEQVPLDPHFMPRYYPWEQRMRMCPDGDFFRCLRNGKASVVTDHIEAVTPKSIRLRSGNELHPDIIVTATGLKMRIAGGIRITVDGSPFFIQDHFMWKCTMVDGLPNVVFALGYVDASWTLGADATAQLACRILKQMKKEGISMVAPRCGEKDRSGMKEKSFLNLNATYVKKGNSVFPKVGDQPPWEPRSYYWKDLIRARWGDIRTDMDWSH</sequence>
<evidence type="ECO:0000313" key="3">
    <source>
        <dbReference type="EMBL" id="GFF91007.1"/>
    </source>
</evidence>
<dbReference type="InterPro" id="IPR051820">
    <property type="entry name" value="FAD-binding_MO"/>
</dbReference>
<proteinExistence type="predicted"/>
<name>A0ABQ1AZN5_9EURO</name>
<evidence type="ECO:0000256" key="1">
    <source>
        <dbReference type="ARBA" id="ARBA00001974"/>
    </source>
</evidence>
<keyword evidence="4" id="KW-1185">Reference proteome</keyword>
<keyword evidence="2" id="KW-0503">Monooxygenase</keyword>
<reference evidence="3 4" key="1">
    <citation type="submission" date="2020-01" db="EMBL/GenBank/DDBJ databases">
        <title>Draft genome sequence of Aspergillus udagawae IFM 53868.</title>
        <authorList>
            <person name="Takahashi H."/>
            <person name="Yaguchi T."/>
        </authorList>
    </citation>
    <scope>NUCLEOTIDE SEQUENCE [LARGE SCALE GENOMIC DNA]</scope>
    <source>
        <strain evidence="3 4">IFM 53868</strain>
    </source>
</reference>
<evidence type="ECO:0000313" key="4">
    <source>
        <dbReference type="Proteomes" id="UP000465266"/>
    </source>
</evidence>
<dbReference type="EMBL" id="BLKG01000071">
    <property type="protein sequence ID" value="GFF91007.1"/>
    <property type="molecule type" value="Genomic_DNA"/>
</dbReference>
<dbReference type="InterPro" id="IPR036188">
    <property type="entry name" value="FAD/NAD-bd_sf"/>
</dbReference>
<organism evidence="3 4">
    <name type="scientific">Aspergillus udagawae</name>
    <dbReference type="NCBI Taxonomy" id="91492"/>
    <lineage>
        <taxon>Eukaryota</taxon>
        <taxon>Fungi</taxon>
        <taxon>Dikarya</taxon>
        <taxon>Ascomycota</taxon>
        <taxon>Pezizomycotina</taxon>
        <taxon>Eurotiomycetes</taxon>
        <taxon>Eurotiomycetidae</taxon>
        <taxon>Eurotiales</taxon>
        <taxon>Aspergillaceae</taxon>
        <taxon>Aspergillus</taxon>
        <taxon>Aspergillus subgen. Fumigati</taxon>
    </lineage>
</organism>
<dbReference type="Gene3D" id="3.50.50.60">
    <property type="entry name" value="FAD/NAD(P)-binding domain"/>
    <property type="match status" value="1"/>
</dbReference>
<dbReference type="PANTHER" id="PTHR43872:SF1">
    <property type="entry name" value="MONOOXYGENASE, PUTATIVE (AFU_ORTHOLOGUE AFUA_8G02570)-RELATED"/>
    <property type="match status" value="1"/>
</dbReference>
<accession>A0ABQ1AZN5</accession>
<dbReference type="Proteomes" id="UP000465266">
    <property type="component" value="Unassembled WGS sequence"/>
</dbReference>
<dbReference type="PANTHER" id="PTHR43872">
    <property type="entry name" value="MONOOXYGENASE, PUTATIVE (AFU_ORTHOLOGUE AFUA_8G02570)-RELATED"/>
    <property type="match status" value="1"/>
</dbReference>
<protein>
    <submittedName>
        <fullName evidence="3">Pyridine nucleotide-disulfide oxidoreductase</fullName>
    </submittedName>
</protein>
<dbReference type="Pfam" id="PF13738">
    <property type="entry name" value="Pyr_redox_3"/>
    <property type="match status" value="1"/>
</dbReference>
<comment type="caution">
    <text evidence="3">The sequence shown here is derived from an EMBL/GenBank/DDBJ whole genome shotgun (WGS) entry which is preliminary data.</text>
</comment>
<evidence type="ECO:0000256" key="2">
    <source>
        <dbReference type="ARBA" id="ARBA00023033"/>
    </source>
</evidence>
<dbReference type="SUPFAM" id="SSF51905">
    <property type="entry name" value="FAD/NAD(P)-binding domain"/>
    <property type="match status" value="2"/>
</dbReference>